<dbReference type="RefSeq" id="WP_196195752.1">
    <property type="nucleotide sequence ID" value="NZ_JADPRT010000009.1"/>
</dbReference>
<organism evidence="2 3">
    <name type="scientific">Streptacidiphilus fuscans</name>
    <dbReference type="NCBI Taxonomy" id="2789292"/>
    <lineage>
        <taxon>Bacteria</taxon>
        <taxon>Bacillati</taxon>
        <taxon>Actinomycetota</taxon>
        <taxon>Actinomycetes</taxon>
        <taxon>Kitasatosporales</taxon>
        <taxon>Streptomycetaceae</taxon>
        <taxon>Streptacidiphilus</taxon>
    </lineage>
</organism>
<feature type="chain" id="PRO_5037796010" description="Secreted protein" evidence="1">
    <location>
        <begin position="37"/>
        <end position="136"/>
    </location>
</feature>
<comment type="caution">
    <text evidence="2">The sequence shown here is derived from an EMBL/GenBank/DDBJ whole genome shotgun (WGS) entry which is preliminary data.</text>
</comment>
<evidence type="ECO:0000313" key="3">
    <source>
        <dbReference type="Proteomes" id="UP000657385"/>
    </source>
</evidence>
<reference evidence="2" key="1">
    <citation type="submission" date="2020-11" db="EMBL/GenBank/DDBJ databases">
        <title>Isolation and identification of active actinomycetes.</title>
        <authorList>
            <person name="Yu B."/>
        </authorList>
    </citation>
    <scope>NUCLEOTIDE SEQUENCE</scope>
    <source>
        <strain evidence="2">NEAU-YB345</strain>
    </source>
</reference>
<evidence type="ECO:0000256" key="1">
    <source>
        <dbReference type="SAM" id="SignalP"/>
    </source>
</evidence>
<accession>A0A931FFR7</accession>
<dbReference type="EMBL" id="JADPRT010000009">
    <property type="protein sequence ID" value="MBF9070565.1"/>
    <property type="molecule type" value="Genomic_DNA"/>
</dbReference>
<gene>
    <name evidence="2" type="ORF">I2501_21310</name>
</gene>
<keyword evidence="3" id="KW-1185">Reference proteome</keyword>
<proteinExistence type="predicted"/>
<keyword evidence="1" id="KW-0732">Signal</keyword>
<feature type="signal peptide" evidence="1">
    <location>
        <begin position="1"/>
        <end position="36"/>
    </location>
</feature>
<dbReference type="AlphaFoldDB" id="A0A931FFR7"/>
<protein>
    <recommendedName>
        <fullName evidence="4">Secreted protein</fullName>
    </recommendedName>
</protein>
<name>A0A931FFR7_9ACTN</name>
<evidence type="ECO:0000313" key="2">
    <source>
        <dbReference type="EMBL" id="MBF9070565.1"/>
    </source>
</evidence>
<evidence type="ECO:0008006" key="4">
    <source>
        <dbReference type="Google" id="ProtNLM"/>
    </source>
</evidence>
<sequence length="136" mass="13918">MSARRATTALVASSLVAAGLAISTGLAVATAAPAFAKSSVELRGAPHSVPLGARIHLSAFGASDDFGGDAIRLCVDERVNDGHWRLVGCGAEGAYRTSVRATERGTLAFRAQLLATVGHHHYAVDRTSATAAVHVA</sequence>
<dbReference type="Proteomes" id="UP000657385">
    <property type="component" value="Unassembled WGS sequence"/>
</dbReference>